<organism evidence="7 8">
    <name type="scientific">Diatraea saccharalis</name>
    <name type="common">sugarcane borer</name>
    <dbReference type="NCBI Taxonomy" id="40085"/>
    <lineage>
        <taxon>Eukaryota</taxon>
        <taxon>Metazoa</taxon>
        <taxon>Ecdysozoa</taxon>
        <taxon>Arthropoda</taxon>
        <taxon>Hexapoda</taxon>
        <taxon>Insecta</taxon>
        <taxon>Pterygota</taxon>
        <taxon>Neoptera</taxon>
        <taxon>Endopterygota</taxon>
        <taxon>Lepidoptera</taxon>
        <taxon>Glossata</taxon>
        <taxon>Ditrysia</taxon>
        <taxon>Pyraloidea</taxon>
        <taxon>Crambidae</taxon>
        <taxon>Crambinae</taxon>
        <taxon>Diatraea</taxon>
    </lineage>
</organism>
<dbReference type="InterPro" id="IPR000734">
    <property type="entry name" value="TAG_lipase"/>
</dbReference>
<dbReference type="GO" id="GO:0005615">
    <property type="term" value="C:extracellular space"/>
    <property type="evidence" value="ECO:0007669"/>
    <property type="project" value="TreeGrafter"/>
</dbReference>
<evidence type="ECO:0000256" key="3">
    <source>
        <dbReference type="ARBA" id="ARBA00022525"/>
    </source>
</evidence>
<dbReference type="Pfam" id="PF00151">
    <property type="entry name" value="Lipase"/>
    <property type="match status" value="1"/>
</dbReference>
<dbReference type="PANTHER" id="PTHR11610">
    <property type="entry name" value="LIPASE"/>
    <property type="match status" value="1"/>
</dbReference>
<gene>
    <name evidence="7" type="ORF">DIATSA_LOCUS3459</name>
</gene>
<dbReference type="GO" id="GO:0017171">
    <property type="term" value="F:serine hydrolase activity"/>
    <property type="evidence" value="ECO:0007669"/>
    <property type="project" value="TreeGrafter"/>
</dbReference>
<proteinExistence type="inferred from homology"/>
<dbReference type="InterPro" id="IPR013818">
    <property type="entry name" value="Lipase"/>
</dbReference>
<evidence type="ECO:0000256" key="4">
    <source>
        <dbReference type="RuleBase" id="RU004262"/>
    </source>
</evidence>
<reference evidence="7" key="1">
    <citation type="submission" date="2021-12" db="EMBL/GenBank/DDBJ databases">
        <authorList>
            <person name="King R."/>
        </authorList>
    </citation>
    <scope>NUCLEOTIDE SEQUENCE</scope>
</reference>
<dbReference type="Proteomes" id="UP001153714">
    <property type="component" value="Chromosome 14"/>
</dbReference>
<feature type="domain" description="Lipase" evidence="6">
    <location>
        <begin position="51"/>
        <end position="287"/>
    </location>
</feature>
<dbReference type="InterPro" id="IPR029058">
    <property type="entry name" value="AB_hydrolase_fold"/>
</dbReference>
<comment type="subcellular location">
    <subcellularLocation>
        <location evidence="1">Secreted</location>
    </subcellularLocation>
</comment>
<evidence type="ECO:0000313" key="7">
    <source>
        <dbReference type="EMBL" id="CAG9785428.1"/>
    </source>
</evidence>
<keyword evidence="8" id="KW-1185">Reference proteome</keyword>
<keyword evidence="3" id="KW-0964">Secreted</keyword>
<evidence type="ECO:0000256" key="2">
    <source>
        <dbReference type="ARBA" id="ARBA00010701"/>
    </source>
</evidence>
<feature type="signal peptide" evidence="5">
    <location>
        <begin position="1"/>
        <end position="21"/>
    </location>
</feature>
<evidence type="ECO:0000259" key="6">
    <source>
        <dbReference type="Pfam" id="PF00151"/>
    </source>
</evidence>
<dbReference type="GO" id="GO:0016298">
    <property type="term" value="F:lipase activity"/>
    <property type="evidence" value="ECO:0007669"/>
    <property type="project" value="InterPro"/>
</dbReference>
<feature type="chain" id="PRO_5040334580" description="Lipase domain-containing protein" evidence="5">
    <location>
        <begin position="22"/>
        <end position="329"/>
    </location>
</feature>
<keyword evidence="5" id="KW-0732">Signal</keyword>
<comment type="similarity">
    <text evidence="2 4">Belongs to the AB hydrolase superfamily. Lipase family.</text>
</comment>
<sequence length="329" mass="35858">MCSNFNNVFSWIILLFGSAAKFRFYKTFTDYMEVPVETPDAVVASSNPYVDVNKPTYLIAIGFNFKLEGPLLTELVPALLNLGDRNVCLVNWVNEASAGILGEGLGYALNALPNSKTVGEAVGKGIVKLVNLGLKNDIHFIGHSLGAQLAGYAGRETIKHGINLTEIIALDAARLGYEPPSLYQYVDKSCATLVYAVHCDVNGYALNITLGHVDFWPNFGNYESSTSIRLQPGCLKGTTLQEILTNGNRCSHDYCYKFYVVSLTNPGLFVGSKANNYFQWKTISNVNANNTNFIGPLINPNRPGNFYFVTGSTNPWGLGANGLQPPTTT</sequence>
<evidence type="ECO:0000256" key="5">
    <source>
        <dbReference type="SAM" id="SignalP"/>
    </source>
</evidence>
<reference evidence="7" key="2">
    <citation type="submission" date="2022-10" db="EMBL/GenBank/DDBJ databases">
        <authorList>
            <consortium name="ENA_rothamsted_submissions"/>
            <consortium name="culmorum"/>
            <person name="King R."/>
        </authorList>
    </citation>
    <scope>NUCLEOTIDE SEQUENCE</scope>
</reference>
<accession>A0A9N9QXQ8</accession>
<dbReference type="Gene3D" id="3.40.50.1820">
    <property type="entry name" value="alpha/beta hydrolase"/>
    <property type="match status" value="1"/>
</dbReference>
<dbReference type="EMBL" id="OU893345">
    <property type="protein sequence ID" value="CAG9785428.1"/>
    <property type="molecule type" value="Genomic_DNA"/>
</dbReference>
<dbReference type="AlphaFoldDB" id="A0A9N9QXQ8"/>
<evidence type="ECO:0000313" key="8">
    <source>
        <dbReference type="Proteomes" id="UP001153714"/>
    </source>
</evidence>
<dbReference type="GO" id="GO:0016042">
    <property type="term" value="P:lipid catabolic process"/>
    <property type="evidence" value="ECO:0007669"/>
    <property type="project" value="TreeGrafter"/>
</dbReference>
<name>A0A9N9QXQ8_9NEOP</name>
<evidence type="ECO:0000256" key="1">
    <source>
        <dbReference type="ARBA" id="ARBA00004613"/>
    </source>
</evidence>
<dbReference type="PRINTS" id="PR00821">
    <property type="entry name" value="TAGLIPASE"/>
</dbReference>
<dbReference type="PANTHER" id="PTHR11610:SF173">
    <property type="entry name" value="LIPASE DOMAIN-CONTAINING PROTEIN-RELATED"/>
    <property type="match status" value="1"/>
</dbReference>
<dbReference type="OrthoDB" id="7407350at2759"/>
<protein>
    <recommendedName>
        <fullName evidence="6">Lipase domain-containing protein</fullName>
    </recommendedName>
</protein>
<dbReference type="SUPFAM" id="SSF53474">
    <property type="entry name" value="alpha/beta-Hydrolases"/>
    <property type="match status" value="1"/>
</dbReference>